<dbReference type="PANTHER" id="PTHR11662">
    <property type="entry name" value="SOLUTE CARRIER FAMILY 17"/>
    <property type="match status" value="1"/>
</dbReference>
<reference evidence="7" key="1">
    <citation type="submission" date="2023-10" db="EMBL/GenBank/DDBJ databases">
        <title>Genome assembly of Pristionchus species.</title>
        <authorList>
            <person name="Yoshida K."/>
            <person name="Sommer R.J."/>
        </authorList>
    </citation>
    <scope>NUCLEOTIDE SEQUENCE</scope>
    <source>
        <strain evidence="7">RS5133</strain>
    </source>
</reference>
<evidence type="ECO:0000256" key="3">
    <source>
        <dbReference type="ARBA" id="ARBA00022989"/>
    </source>
</evidence>
<evidence type="ECO:0000256" key="2">
    <source>
        <dbReference type="ARBA" id="ARBA00022692"/>
    </source>
</evidence>
<feature type="transmembrane region" description="Helical" evidence="5">
    <location>
        <begin position="21"/>
        <end position="46"/>
    </location>
</feature>
<protein>
    <recommendedName>
        <fullName evidence="6">Major facilitator superfamily (MFS) profile domain-containing protein</fullName>
    </recommendedName>
</protein>
<feature type="transmembrane region" description="Helical" evidence="5">
    <location>
        <begin position="150"/>
        <end position="174"/>
    </location>
</feature>
<dbReference type="InterPro" id="IPR011701">
    <property type="entry name" value="MFS"/>
</dbReference>
<comment type="caution">
    <text evidence="7">The sequence shown here is derived from an EMBL/GenBank/DDBJ whole genome shotgun (WGS) entry which is preliminary data.</text>
</comment>
<organism evidence="7 8">
    <name type="scientific">Pristionchus fissidentatus</name>
    <dbReference type="NCBI Taxonomy" id="1538716"/>
    <lineage>
        <taxon>Eukaryota</taxon>
        <taxon>Metazoa</taxon>
        <taxon>Ecdysozoa</taxon>
        <taxon>Nematoda</taxon>
        <taxon>Chromadorea</taxon>
        <taxon>Rhabditida</taxon>
        <taxon>Rhabditina</taxon>
        <taxon>Diplogasteromorpha</taxon>
        <taxon>Diplogasteroidea</taxon>
        <taxon>Neodiplogasteridae</taxon>
        <taxon>Pristionchus</taxon>
    </lineage>
</organism>
<feature type="domain" description="Major facilitator superfamily (MFS) profile" evidence="6">
    <location>
        <begin position="23"/>
        <end position="476"/>
    </location>
</feature>
<dbReference type="FunFam" id="1.20.1250.20:FF:000355">
    <property type="entry name" value="SLC (SoLute Carrier) homolog"/>
    <property type="match status" value="1"/>
</dbReference>
<dbReference type="Gene3D" id="1.20.1250.20">
    <property type="entry name" value="MFS general substrate transporter like domains"/>
    <property type="match status" value="2"/>
</dbReference>
<dbReference type="InterPro" id="IPR020846">
    <property type="entry name" value="MFS_dom"/>
</dbReference>
<keyword evidence="2 5" id="KW-0812">Transmembrane</keyword>
<dbReference type="GO" id="GO:0006820">
    <property type="term" value="P:monoatomic anion transport"/>
    <property type="evidence" value="ECO:0007669"/>
    <property type="project" value="TreeGrafter"/>
</dbReference>
<dbReference type="AlphaFoldDB" id="A0AAV5VZ72"/>
<evidence type="ECO:0000259" key="6">
    <source>
        <dbReference type="PROSITE" id="PS50850"/>
    </source>
</evidence>
<dbReference type="GO" id="GO:0022857">
    <property type="term" value="F:transmembrane transporter activity"/>
    <property type="evidence" value="ECO:0007669"/>
    <property type="project" value="InterPro"/>
</dbReference>
<feature type="transmembrane region" description="Helical" evidence="5">
    <location>
        <begin position="385"/>
        <end position="406"/>
    </location>
</feature>
<keyword evidence="4 5" id="KW-0472">Membrane</keyword>
<feature type="transmembrane region" description="Helical" evidence="5">
    <location>
        <begin position="98"/>
        <end position="119"/>
    </location>
</feature>
<evidence type="ECO:0000256" key="5">
    <source>
        <dbReference type="SAM" id="Phobius"/>
    </source>
</evidence>
<feature type="transmembrane region" description="Helical" evidence="5">
    <location>
        <begin position="320"/>
        <end position="338"/>
    </location>
</feature>
<dbReference type="PROSITE" id="PS50850">
    <property type="entry name" value="MFS"/>
    <property type="match status" value="1"/>
</dbReference>
<evidence type="ECO:0000256" key="1">
    <source>
        <dbReference type="ARBA" id="ARBA00004141"/>
    </source>
</evidence>
<dbReference type="FunFam" id="1.20.1250.20:FF:000941">
    <property type="entry name" value="Uncharacterized protein"/>
    <property type="match status" value="1"/>
</dbReference>
<proteinExistence type="predicted"/>
<dbReference type="InterPro" id="IPR036259">
    <property type="entry name" value="MFS_trans_sf"/>
</dbReference>
<feature type="transmembrane region" description="Helical" evidence="5">
    <location>
        <begin position="217"/>
        <end position="239"/>
    </location>
</feature>
<evidence type="ECO:0000313" key="7">
    <source>
        <dbReference type="EMBL" id="GMT24032.1"/>
    </source>
</evidence>
<feature type="transmembrane region" description="Helical" evidence="5">
    <location>
        <begin position="359"/>
        <end position="379"/>
    </location>
</feature>
<dbReference type="InterPro" id="IPR050382">
    <property type="entry name" value="MFS_Na/Anion_cotransporter"/>
</dbReference>
<comment type="subcellular location">
    <subcellularLocation>
        <location evidence="1">Membrane</location>
        <topology evidence="1">Multi-pass membrane protein</topology>
    </subcellularLocation>
</comment>
<feature type="transmembrane region" description="Helical" evidence="5">
    <location>
        <begin position="277"/>
        <end position="300"/>
    </location>
</feature>
<name>A0AAV5VZ72_9BILA</name>
<feature type="transmembrane region" description="Helical" evidence="5">
    <location>
        <begin position="413"/>
        <end position="431"/>
    </location>
</feature>
<keyword evidence="3 5" id="KW-1133">Transmembrane helix</keyword>
<feature type="transmembrane region" description="Helical" evidence="5">
    <location>
        <begin position="451"/>
        <end position="472"/>
    </location>
</feature>
<dbReference type="PANTHER" id="PTHR11662:SF405">
    <property type="entry name" value="PROTEIN CBG12249"/>
    <property type="match status" value="1"/>
</dbReference>
<evidence type="ECO:0000313" key="8">
    <source>
        <dbReference type="Proteomes" id="UP001432322"/>
    </source>
</evidence>
<sequence length="510" mass="56120">SHISTMNSSHPPLWSLKSHRFRVCLTFMFAMYLMISNSSSLGMAIICMVNSTANNPARNEMSLMNISSDSSCVRSLEDSNSRPEYQGSLEWEAAKQSWLFSANYYGSFITAIVSGTLADRFGPKKLLIFTFSVSIILTFSAPFLAQFDYWAYFIARFIIGMGDGFVIPCINSLGGLWFPATEKTSMAALYTSGVQIAAGSSSLIGSRLCALEFMGGWPLIFYMCGTMGIVCLLSFVILVTDHPSDNKWLTKEELAFLESSHEESARKRKLSSIPWKSILTSPVVFACLFCNFSFAFTSSMNLNFLPTFFKEELSLPLSSNGLYTMIPFLSQIIFKNVFAYVADHQKKTGKMTATKAAKIFQALGSFGSALAYIALATLPTCDRPWIALISGFIFGISFSSGICGFFTCIMTIAPAYAGTITSIAMIFGQLGNALAPNVVSFVTLMEWPHKWMIILFFGALLQTLSGVVFMIAGSGEAAPWARNKASLAMQKTIMHKDAELEMKSLTKDHE</sequence>
<keyword evidence="8" id="KW-1185">Reference proteome</keyword>
<dbReference type="EMBL" id="BTSY01000004">
    <property type="protein sequence ID" value="GMT24032.1"/>
    <property type="molecule type" value="Genomic_DNA"/>
</dbReference>
<dbReference type="Proteomes" id="UP001432322">
    <property type="component" value="Unassembled WGS sequence"/>
</dbReference>
<feature type="transmembrane region" description="Helical" evidence="5">
    <location>
        <begin position="126"/>
        <end position="144"/>
    </location>
</feature>
<evidence type="ECO:0000256" key="4">
    <source>
        <dbReference type="ARBA" id="ARBA00023136"/>
    </source>
</evidence>
<gene>
    <name evidence="7" type="ORF">PFISCL1PPCAC_15329</name>
</gene>
<accession>A0AAV5VZ72</accession>
<feature type="non-terminal residue" evidence="7">
    <location>
        <position position="1"/>
    </location>
</feature>
<dbReference type="GO" id="GO:0016020">
    <property type="term" value="C:membrane"/>
    <property type="evidence" value="ECO:0007669"/>
    <property type="project" value="UniProtKB-SubCell"/>
</dbReference>
<dbReference type="Pfam" id="PF07690">
    <property type="entry name" value="MFS_1"/>
    <property type="match status" value="1"/>
</dbReference>
<dbReference type="SUPFAM" id="SSF103473">
    <property type="entry name" value="MFS general substrate transporter"/>
    <property type="match status" value="1"/>
</dbReference>